<name>A0A3L6G9S0_MAIZE</name>
<dbReference type="SUPFAM" id="SSF47473">
    <property type="entry name" value="EF-hand"/>
    <property type="match status" value="1"/>
</dbReference>
<dbReference type="PANTHER" id="PTHR47989">
    <property type="entry name" value="OS01G0750732 PROTEIN"/>
    <property type="match status" value="1"/>
</dbReference>
<keyword evidence="12" id="KW-0675">Receptor</keyword>
<dbReference type="AlphaFoldDB" id="A0A3L6G9S0"/>
<dbReference type="Pfam" id="PF07714">
    <property type="entry name" value="PK_Tyr_Ser-Thr"/>
    <property type="match status" value="1"/>
</dbReference>
<evidence type="ECO:0000256" key="3">
    <source>
        <dbReference type="ARBA" id="ARBA00022679"/>
    </source>
</evidence>
<dbReference type="InterPro" id="IPR011992">
    <property type="entry name" value="EF-hand-dom_pair"/>
</dbReference>
<dbReference type="InterPro" id="IPR018247">
    <property type="entry name" value="EF_Hand_1_Ca_BS"/>
</dbReference>
<dbReference type="InterPro" id="IPR002048">
    <property type="entry name" value="EF_hand_dom"/>
</dbReference>
<evidence type="ECO:0000256" key="4">
    <source>
        <dbReference type="ARBA" id="ARBA00022741"/>
    </source>
</evidence>
<keyword evidence="2" id="KW-0723">Serine/threonine-protein kinase</keyword>
<evidence type="ECO:0000256" key="8">
    <source>
        <dbReference type="ARBA" id="ARBA00047899"/>
    </source>
</evidence>
<dbReference type="FunFam" id="1.10.510.10:FF:000300">
    <property type="entry name" value="Calmodulin-binding receptor-like cytoplasmic kinase 3"/>
    <property type="match status" value="1"/>
</dbReference>
<evidence type="ECO:0000313" key="12">
    <source>
        <dbReference type="EMBL" id="PWZ43765.1"/>
    </source>
</evidence>
<keyword evidence="4" id="KW-0547">Nucleotide-binding</keyword>
<evidence type="ECO:0000256" key="1">
    <source>
        <dbReference type="ARBA" id="ARBA00012513"/>
    </source>
</evidence>
<evidence type="ECO:0000256" key="9">
    <source>
        <dbReference type="ARBA" id="ARBA00048679"/>
    </source>
</evidence>
<proteinExistence type="predicted"/>
<dbReference type="PROSITE" id="PS50222">
    <property type="entry name" value="EF_HAND_2"/>
    <property type="match status" value="1"/>
</dbReference>
<dbReference type="GO" id="GO:0005524">
    <property type="term" value="F:ATP binding"/>
    <property type="evidence" value="ECO:0007669"/>
    <property type="project" value="UniProtKB-KW"/>
</dbReference>
<dbReference type="Proteomes" id="UP000251960">
    <property type="component" value="Chromosome 10"/>
</dbReference>
<evidence type="ECO:0000259" key="11">
    <source>
        <dbReference type="PROSITE" id="PS50222"/>
    </source>
</evidence>
<dbReference type="PROSITE" id="PS00108">
    <property type="entry name" value="PROTEIN_KINASE_ST"/>
    <property type="match status" value="1"/>
</dbReference>
<gene>
    <name evidence="12" type="primary">CRCK3_1</name>
    <name evidence="12" type="ORF">Zm00014a_015721</name>
</gene>
<dbReference type="PANTHER" id="PTHR47989:SF71">
    <property type="entry name" value="PROTEIN KINASE DOMAIN-CONTAINING PROTEIN"/>
    <property type="match status" value="1"/>
</dbReference>
<dbReference type="InterPro" id="IPR011009">
    <property type="entry name" value="Kinase-like_dom_sf"/>
</dbReference>
<dbReference type="PROSITE" id="PS00018">
    <property type="entry name" value="EF_HAND_1"/>
    <property type="match status" value="1"/>
</dbReference>
<comment type="caution">
    <text evidence="12">The sequence shown here is derived from an EMBL/GenBank/DDBJ whole genome shotgun (WGS) entry which is preliminary data.</text>
</comment>
<sequence length="717" mass="80561">MAPLSRAARLLRSAVGRLRLPPPARAFSSAAATETGAGNGREAVIAAAAVAMAGSGLGLWLKPPSLADSGEAPGGQISVTCAASTEAQEEKGRFLFAGMMHMLKVMVQCISYLPSDDALLQTYYIIGLSVTCVVLIVNLSRTKNPMLFMSMFNHLTYLLMVNEGYEQILATFTVNLLFSSWTGHFFRVIDREEFKKVMSLMRSFNRQGSTHKDGLRIGLKVGQPVENGGVVEYFFGSDGNESLHCVRFSNFLKELHNEIIRLEFSHYDVKSSKTIPAKDFALSMVASADMNHINKLLDRADGLVKEPDLKDIRITFEEFKAFADLRQRLEPLSMAIFAYGKVNGLLTKEDLKRATQHVCGVNLTDRVVDIIFHVFDTNQDGNLSSEEFLRALERRETDIRQPTIPGPWGFLSCWFSGRKCSLKQLQEVITKQCLADRENDFVVHVISVSEACLAVAAVIENFVSLRTEFSNEVALLKSIEHKNLVRLLGYIDKPNERILITEYVPNGNLREHLDGQHGLVLGFNQRLEIAIDVAHGLTYLHLYAEKPIIHRDVKSSNILLTEGFMAKVADFGFARTGPTEPGQSQIETDVRGTAGYLDPEYLRSNHLTIKSDVFSYGVLLLEILSGRRPIEARRGPTERITVRWAFYKYNRGNVRDILDPMLTEAVNENILNRIFDLAFQCVAPTREDRPSMKEVVERLWKIRRDHTKIQRIAELTL</sequence>
<dbReference type="Pfam" id="PF13833">
    <property type="entry name" value="EF-hand_8"/>
    <property type="match status" value="1"/>
</dbReference>
<dbReference type="SMART" id="SM00220">
    <property type="entry name" value="S_TKc"/>
    <property type="match status" value="1"/>
</dbReference>
<dbReference type="Gene3D" id="3.30.200.20">
    <property type="entry name" value="Phosphorylase Kinase, domain 1"/>
    <property type="match status" value="1"/>
</dbReference>
<evidence type="ECO:0000256" key="2">
    <source>
        <dbReference type="ARBA" id="ARBA00022527"/>
    </source>
</evidence>
<keyword evidence="6" id="KW-0106">Calcium</keyword>
<dbReference type="EC" id="2.7.11.1" evidence="1"/>
<dbReference type="Gene3D" id="1.10.238.10">
    <property type="entry name" value="EF-hand"/>
    <property type="match status" value="2"/>
</dbReference>
<dbReference type="InterPro" id="IPR001245">
    <property type="entry name" value="Ser-Thr/Tyr_kinase_cat_dom"/>
</dbReference>
<dbReference type="ExpressionAtlas" id="A0A3L6G9S0">
    <property type="expression patterns" value="baseline and differential"/>
</dbReference>
<evidence type="ECO:0000313" key="13">
    <source>
        <dbReference type="Proteomes" id="UP000251960"/>
    </source>
</evidence>
<feature type="domain" description="EF-hand" evidence="11">
    <location>
        <begin position="363"/>
        <end position="398"/>
    </location>
</feature>
<comment type="catalytic activity">
    <reaction evidence="9">
        <text>L-seryl-[protein] + ATP = O-phospho-L-seryl-[protein] + ADP + H(+)</text>
        <dbReference type="Rhea" id="RHEA:17989"/>
        <dbReference type="Rhea" id="RHEA-COMP:9863"/>
        <dbReference type="Rhea" id="RHEA-COMP:11604"/>
        <dbReference type="ChEBI" id="CHEBI:15378"/>
        <dbReference type="ChEBI" id="CHEBI:29999"/>
        <dbReference type="ChEBI" id="CHEBI:30616"/>
        <dbReference type="ChEBI" id="CHEBI:83421"/>
        <dbReference type="ChEBI" id="CHEBI:456216"/>
        <dbReference type="EC" id="2.7.11.1"/>
    </reaction>
</comment>
<protein>
    <recommendedName>
        <fullName evidence="1">non-specific serine/threonine protein kinase</fullName>
        <ecNumber evidence="1">2.7.11.1</ecNumber>
    </recommendedName>
</protein>
<accession>A0A3L6G9S0</accession>
<dbReference type="EMBL" id="NCVQ01000002">
    <property type="protein sequence ID" value="PWZ43765.1"/>
    <property type="molecule type" value="Genomic_DNA"/>
</dbReference>
<evidence type="ECO:0000259" key="10">
    <source>
        <dbReference type="PROSITE" id="PS50011"/>
    </source>
</evidence>
<dbReference type="GO" id="GO:0004674">
    <property type="term" value="F:protein serine/threonine kinase activity"/>
    <property type="evidence" value="ECO:0007669"/>
    <property type="project" value="UniProtKB-KW"/>
</dbReference>
<keyword evidence="3" id="KW-0808">Transferase</keyword>
<keyword evidence="7" id="KW-0067">ATP-binding</keyword>
<comment type="catalytic activity">
    <reaction evidence="8">
        <text>L-threonyl-[protein] + ATP = O-phospho-L-threonyl-[protein] + ADP + H(+)</text>
        <dbReference type="Rhea" id="RHEA:46608"/>
        <dbReference type="Rhea" id="RHEA-COMP:11060"/>
        <dbReference type="Rhea" id="RHEA-COMP:11605"/>
        <dbReference type="ChEBI" id="CHEBI:15378"/>
        <dbReference type="ChEBI" id="CHEBI:30013"/>
        <dbReference type="ChEBI" id="CHEBI:30616"/>
        <dbReference type="ChEBI" id="CHEBI:61977"/>
        <dbReference type="ChEBI" id="CHEBI:456216"/>
        <dbReference type="EC" id="2.7.11.1"/>
    </reaction>
</comment>
<evidence type="ECO:0000256" key="5">
    <source>
        <dbReference type="ARBA" id="ARBA00022777"/>
    </source>
</evidence>
<dbReference type="Gene3D" id="1.10.510.10">
    <property type="entry name" value="Transferase(Phosphotransferase) domain 1"/>
    <property type="match status" value="1"/>
</dbReference>
<organism evidence="12 13">
    <name type="scientific">Zea mays</name>
    <name type="common">Maize</name>
    <dbReference type="NCBI Taxonomy" id="4577"/>
    <lineage>
        <taxon>Eukaryota</taxon>
        <taxon>Viridiplantae</taxon>
        <taxon>Streptophyta</taxon>
        <taxon>Embryophyta</taxon>
        <taxon>Tracheophyta</taxon>
        <taxon>Spermatophyta</taxon>
        <taxon>Magnoliopsida</taxon>
        <taxon>Liliopsida</taxon>
        <taxon>Poales</taxon>
        <taxon>Poaceae</taxon>
        <taxon>PACMAD clade</taxon>
        <taxon>Panicoideae</taxon>
        <taxon>Andropogonodae</taxon>
        <taxon>Andropogoneae</taxon>
        <taxon>Tripsacinae</taxon>
        <taxon>Zea</taxon>
    </lineage>
</organism>
<reference evidence="12 13" key="1">
    <citation type="journal article" date="2018" name="Nat. Genet.">
        <title>Extensive intraspecific gene order and gene structural variations between Mo17 and other maize genomes.</title>
        <authorList>
            <person name="Sun S."/>
            <person name="Zhou Y."/>
            <person name="Chen J."/>
            <person name="Shi J."/>
            <person name="Zhao H."/>
            <person name="Zhao H."/>
            <person name="Song W."/>
            <person name="Zhang M."/>
            <person name="Cui Y."/>
            <person name="Dong X."/>
            <person name="Liu H."/>
            <person name="Ma X."/>
            <person name="Jiao Y."/>
            <person name="Wang B."/>
            <person name="Wei X."/>
            <person name="Stein J.C."/>
            <person name="Glaubitz J.C."/>
            <person name="Lu F."/>
            <person name="Yu G."/>
            <person name="Liang C."/>
            <person name="Fengler K."/>
            <person name="Li B."/>
            <person name="Rafalski A."/>
            <person name="Schnable P.S."/>
            <person name="Ware D.H."/>
            <person name="Buckler E.S."/>
            <person name="Lai J."/>
        </authorList>
    </citation>
    <scope>NUCLEOTIDE SEQUENCE [LARGE SCALE GENOMIC DNA]</scope>
    <source>
        <strain evidence="13">cv. Missouri 17</strain>
        <tissue evidence="12">Seedling</tissue>
    </source>
</reference>
<dbReference type="InterPro" id="IPR000719">
    <property type="entry name" value="Prot_kinase_dom"/>
</dbReference>
<dbReference type="GO" id="GO:0005509">
    <property type="term" value="F:calcium ion binding"/>
    <property type="evidence" value="ECO:0007669"/>
    <property type="project" value="InterPro"/>
</dbReference>
<dbReference type="SUPFAM" id="SSF56112">
    <property type="entry name" value="Protein kinase-like (PK-like)"/>
    <property type="match status" value="1"/>
</dbReference>
<evidence type="ECO:0000256" key="7">
    <source>
        <dbReference type="ARBA" id="ARBA00022840"/>
    </source>
</evidence>
<dbReference type="PROSITE" id="PS50011">
    <property type="entry name" value="PROTEIN_KINASE_DOM"/>
    <property type="match status" value="1"/>
</dbReference>
<feature type="domain" description="Protein kinase" evidence="10">
    <location>
        <begin position="372"/>
        <end position="709"/>
    </location>
</feature>
<dbReference type="InterPro" id="IPR008271">
    <property type="entry name" value="Ser/Thr_kinase_AS"/>
</dbReference>
<evidence type="ECO:0000256" key="6">
    <source>
        <dbReference type="ARBA" id="ARBA00022837"/>
    </source>
</evidence>
<keyword evidence="5 12" id="KW-0418">Kinase</keyword>